<organism evidence="1 2">
    <name type="scientific">Basidiobolus ranarum</name>
    <dbReference type="NCBI Taxonomy" id="34480"/>
    <lineage>
        <taxon>Eukaryota</taxon>
        <taxon>Fungi</taxon>
        <taxon>Fungi incertae sedis</taxon>
        <taxon>Zoopagomycota</taxon>
        <taxon>Entomophthoromycotina</taxon>
        <taxon>Basidiobolomycetes</taxon>
        <taxon>Basidiobolales</taxon>
        <taxon>Basidiobolaceae</taxon>
        <taxon>Basidiobolus</taxon>
    </lineage>
</organism>
<evidence type="ECO:0000313" key="1">
    <source>
        <dbReference type="EMBL" id="KAK9760797.1"/>
    </source>
</evidence>
<name>A0ABR2WH20_9FUNG</name>
<protein>
    <recommendedName>
        <fullName evidence="3">Chromo domain-containing protein</fullName>
    </recommendedName>
</protein>
<dbReference type="EMBL" id="JASJQH010001788">
    <property type="protein sequence ID" value="KAK9760797.1"/>
    <property type="molecule type" value="Genomic_DNA"/>
</dbReference>
<keyword evidence="2" id="KW-1185">Reference proteome</keyword>
<accession>A0ABR2WH20</accession>
<comment type="caution">
    <text evidence="1">The sequence shown here is derived from an EMBL/GenBank/DDBJ whole genome shotgun (WGS) entry which is preliminary data.</text>
</comment>
<evidence type="ECO:0000313" key="2">
    <source>
        <dbReference type="Proteomes" id="UP001479436"/>
    </source>
</evidence>
<dbReference type="Proteomes" id="UP001479436">
    <property type="component" value="Unassembled WGS sequence"/>
</dbReference>
<gene>
    <name evidence="1" type="ORF">K7432_014805</name>
</gene>
<reference evidence="1 2" key="1">
    <citation type="submission" date="2023-04" db="EMBL/GenBank/DDBJ databases">
        <title>Genome of Basidiobolus ranarum AG-B5.</title>
        <authorList>
            <person name="Stajich J.E."/>
            <person name="Carter-House D."/>
            <person name="Gryganskyi A."/>
        </authorList>
    </citation>
    <scope>NUCLEOTIDE SEQUENCE [LARGE SCALE GENOMIC DNA]</scope>
    <source>
        <strain evidence="1 2">AG-B5</strain>
    </source>
</reference>
<evidence type="ECO:0008006" key="3">
    <source>
        <dbReference type="Google" id="ProtNLM"/>
    </source>
</evidence>
<sequence length="281" mass="32083">MSESLENPPNIYEQVKARFQFYLSKDTNLSHVLDSISNGSKLPELTCSHRQLTAIYFRILRPNQPLPSCITLPPPSSPFPLSTPSSTQLELSPDKFLLQPRSPSTSSECSTRDSSTEILVTPHFANQEESFSVVIPNSKETPTKKNLEHRLYLDSVFIPKYSTRTRKRETILVSTSSPSKRKARKILTTARTQRNLTQIFERTQTKGGKVMYCVCWDDGTMSWESPADLTQHLPLLEKFEHLSFQRAESWRGKIISSRTSSKQRNSIPITYQMDPSIQSFH</sequence>
<proteinExistence type="predicted"/>